<protein>
    <submittedName>
        <fullName evidence="1">Phage tail fiber-like protein</fullName>
    </submittedName>
    <submittedName>
        <fullName evidence="2">Predicted protein</fullName>
    </submittedName>
</protein>
<proteinExistence type="predicted"/>
<dbReference type="RefSeq" id="YP_214546.1">
    <property type="nucleotide sequence ID" value="NC_006883.2"/>
</dbReference>
<evidence type="ECO:0000313" key="4">
    <source>
        <dbReference type="Proteomes" id="UP000013923"/>
    </source>
</evidence>
<dbReference type="GeneID" id="3294273"/>
<evidence type="ECO:0000313" key="3">
    <source>
        <dbReference type="Proteomes" id="UP000000991"/>
    </source>
</evidence>
<organismHost>
    <name type="scientific">Prochlorococcus</name>
    <dbReference type="NCBI Taxonomy" id="1218"/>
</organismHost>
<reference evidence="1 3" key="3">
    <citation type="journal article" date="2010" name="Environ. Microbiol.">
        <title>Genomic analysis of oceanic cyanobacterial myoviruses compared with T4-like myoviruses from diverse hosts and environments.</title>
        <authorList>
            <person name="Sullivan M.B."/>
            <person name="Huang K.H."/>
            <person name="Ignacio-Espinoza J.C."/>
            <person name="Berlin A.M."/>
            <person name="Kelly L."/>
            <person name="Weigele P.R."/>
            <person name="DeFrancesco A.S."/>
            <person name="Kern S.E."/>
            <person name="Thompson L.R."/>
            <person name="Young S."/>
            <person name="Yandava C."/>
            <person name="Fu R."/>
            <person name="Krastins B."/>
            <person name="Chase M."/>
            <person name="Sarracino D."/>
            <person name="Osburne M.S."/>
            <person name="Henn M.R."/>
            <person name="Chisholm S.W."/>
        </authorList>
    </citation>
    <scope>NUCLEOTIDE SEQUENCE [LARGE SCALE GENOMIC DNA]</scope>
</reference>
<dbReference type="Proteomes" id="UP000013923">
    <property type="component" value="Genome"/>
</dbReference>
<gene>
    <name evidence="2" type="ORF">PCMG_00315</name>
    <name evidence="1" type="ORF">PSSM2_315</name>
</gene>
<reference evidence="2 4" key="2">
    <citation type="submission" date="2009-10" db="EMBL/GenBank/DDBJ databases">
        <title>The Genome Sequence of Prochlorococcus phage P-SSM2.</title>
        <authorList>
            <consortium name="The Broad Institute Genome Sequencing Platform"/>
            <person name="Henn M.R."/>
            <person name="Sullivan M.S."/>
            <person name="Osburne M.S."/>
            <person name="Levin J."/>
            <person name="Malboeuf C."/>
            <person name="Casali M."/>
            <person name="Russ C."/>
            <person name="Lennon N."/>
            <person name="Chapman S.B."/>
            <person name="Erlich R."/>
            <person name="Young S.K."/>
            <person name="Koehrsen M."/>
            <person name="Yandava C."/>
            <person name="Zeng Q."/>
            <person name="Alvarado L."/>
            <person name="Anderson S."/>
            <person name="Berlin A."/>
            <person name="Borenstein D."/>
            <person name="Chen Z."/>
            <person name="Engels R."/>
            <person name="Freedman E."/>
            <person name="Gellesch M."/>
            <person name="Goldberg J."/>
            <person name="Green L."/>
            <person name="Griggs A."/>
            <person name="Gujja S."/>
            <person name="Heilman E.R."/>
            <person name="Heiman D."/>
            <person name="Hepburn T."/>
            <person name="Howarth C."/>
            <person name="Jen D."/>
            <person name="Larson L."/>
            <person name="Lewis B."/>
            <person name="Mehta T."/>
            <person name="Park D."/>
            <person name="Pearson M."/>
            <person name="Richards J."/>
            <person name="Rizzolo K."/>
            <person name="Roberts A."/>
            <person name="Ryan E."/>
            <person name="Saif S."/>
            <person name="Shea T."/>
            <person name="Shenoy N."/>
            <person name="Sisk P."/>
            <person name="Stolte C."/>
            <person name="Sykes S."/>
            <person name="Walk T."/>
            <person name="White J."/>
            <person name="Yu Q."/>
            <person name="Coleman M.L."/>
            <person name="Huang K.H."/>
            <person name="Weigele P.R."/>
            <person name="DeFrancesco A.S."/>
            <person name="Kern S.E."/>
            <person name="Thompson L.R."/>
            <person name="Fu R."/>
            <person name="Hombeck B."/>
            <person name="Chisholm S.W."/>
            <person name="Haas B."/>
            <person name="Nusbaum C."/>
            <person name="Birren B."/>
        </authorList>
    </citation>
    <scope>NUCLEOTIDE SEQUENCE [LARGE SCALE GENOMIC DNA]</scope>
    <source>
        <strain evidence="2">P-SSM2</strain>
    </source>
</reference>
<name>Q58M40_BPPRM</name>
<reference evidence="1 3" key="1">
    <citation type="journal article" date="2005" name="PLoS Biol.">
        <title>Three Prochlorococcus cyanophage genomes: signature features and ecological interpretations.</title>
        <authorList>
            <person name="Sullivan M.B."/>
            <person name="Coleman M.L."/>
            <person name="Weigele P."/>
            <person name="Rohwer F."/>
            <person name="Chisholm S.W."/>
        </authorList>
    </citation>
    <scope>NUCLEOTIDE SEQUENCE</scope>
</reference>
<evidence type="ECO:0000313" key="1">
    <source>
        <dbReference type="EMBL" id="AAX44692.1"/>
    </source>
</evidence>
<dbReference type="EMBL" id="AY939844">
    <property type="protein sequence ID" value="AAX44692.1"/>
    <property type="molecule type" value="Genomic_DNA"/>
</dbReference>
<accession>Q58M40</accession>
<organism evidence="1 3">
    <name type="scientific">Prochlorococcus phage P-SSM2</name>
    <dbReference type="NCBI Taxonomy" id="268746"/>
    <lineage>
        <taxon>Viruses</taxon>
        <taxon>Duplodnaviria</taxon>
        <taxon>Heunggongvirae</taxon>
        <taxon>Uroviricota</taxon>
        <taxon>Caudoviricetes</taxon>
        <taxon>Pantevenvirales</taxon>
        <taxon>Kyanoviridae</taxon>
        <taxon>Salacisavirus</taxon>
        <taxon>Salacisavirus pssm2</taxon>
    </lineage>
</organism>
<keyword evidence="3" id="KW-1185">Reference proteome</keyword>
<dbReference type="KEGG" id="vg:3294273"/>
<dbReference type="Proteomes" id="UP000000991">
    <property type="component" value="Segment"/>
</dbReference>
<sequence length="504" mass="53065">MAFGLLNSIIPQTGTVTTLHTGDTDKLTVGKITVGSKNYNPSRIQIGYKDGTGDVKYFEYNRYIKYGEVIETENLYLGAGQDLVIRSTEPDVNFLFYGETSNDVINPVRSGVLSHTLSTGATKQALFTAPVGSQSKVTVSICNLGPDVATVKLGLSNGNLALFDATEYLDFGFQIGPGQTYTRPDIKLGEGQSLIGFSNPNSKVTFLCHGKLFYEVSGLPTSDDFVVLGNSRFDGNVGVGRSATVKLDVVGDAIITGNTIIGGDAKIKTTNYNEDIDNVRNVRSIGISTFTGDFTIKGDTTDIQSSTLKTKSIDIVLGNTTTGSFTGNVSAGSSHITNVLPTDNLAKDIVITPTSLPGGLNITGSPTVLSIGSSTVNINQTVSGNGSGLATFNISAPSDEIANNGGIIIKGTTDKSILWKNSSGRFEFSNGATLKTGILQIVDAASEITIGSTTVITANKVFGRLLTDLIEDGNDTTNYIPTAIAVTKRSRQVSAEGYFASNSI</sequence>
<evidence type="ECO:0000313" key="2">
    <source>
        <dbReference type="EMBL" id="ACY76190.1"/>
    </source>
</evidence>
<dbReference type="EMBL" id="GU071092">
    <property type="protein sequence ID" value="ACY76190.1"/>
    <property type="molecule type" value="Genomic_DNA"/>
</dbReference>